<dbReference type="GO" id="GO:0003677">
    <property type="term" value="F:DNA binding"/>
    <property type="evidence" value="ECO:0007669"/>
    <property type="project" value="UniProtKB-KW"/>
</dbReference>
<dbReference type="InterPro" id="IPR050331">
    <property type="entry name" value="Zinc_finger"/>
</dbReference>
<feature type="domain" description="C2H2-type" evidence="12">
    <location>
        <begin position="1163"/>
        <end position="1190"/>
    </location>
</feature>
<evidence type="ECO:0000256" key="2">
    <source>
        <dbReference type="ARBA" id="ARBA00022723"/>
    </source>
</evidence>
<dbReference type="GO" id="GO:0000785">
    <property type="term" value="C:chromatin"/>
    <property type="evidence" value="ECO:0007669"/>
    <property type="project" value="UniProtKB-ARBA"/>
</dbReference>
<dbReference type="InterPro" id="IPR013087">
    <property type="entry name" value="Znf_C2H2_type"/>
</dbReference>
<evidence type="ECO:0000256" key="3">
    <source>
        <dbReference type="ARBA" id="ARBA00022737"/>
    </source>
</evidence>
<comment type="caution">
    <text evidence="13">The sequence shown here is derived from an EMBL/GenBank/DDBJ whole genome shotgun (WGS) entry which is preliminary data.</text>
</comment>
<feature type="domain" description="C2H2-type" evidence="12">
    <location>
        <begin position="316"/>
        <end position="343"/>
    </location>
</feature>
<reference evidence="13 14" key="1">
    <citation type="submission" date="2022-12" db="EMBL/GenBank/DDBJ databases">
        <title>Chromosome-level genome assembly of true bugs.</title>
        <authorList>
            <person name="Ma L."/>
            <person name="Li H."/>
        </authorList>
    </citation>
    <scope>NUCLEOTIDE SEQUENCE [LARGE SCALE GENOMIC DNA]</scope>
    <source>
        <strain evidence="13">Lab_2022b</strain>
    </source>
</reference>
<evidence type="ECO:0000313" key="14">
    <source>
        <dbReference type="Proteomes" id="UP001461498"/>
    </source>
</evidence>
<dbReference type="PROSITE" id="PS00028">
    <property type="entry name" value="ZINC_FINGER_C2H2_1"/>
    <property type="match status" value="25"/>
</dbReference>
<gene>
    <name evidence="13" type="ORF">O3M35_013027</name>
</gene>
<dbReference type="Proteomes" id="UP001461498">
    <property type="component" value="Unassembled WGS sequence"/>
</dbReference>
<keyword evidence="2" id="KW-0479">Metal-binding</keyword>
<feature type="domain" description="C2H2-type" evidence="12">
    <location>
        <begin position="1403"/>
        <end position="1431"/>
    </location>
</feature>
<dbReference type="FunFam" id="3.30.160.60:FF:000301">
    <property type="entry name" value="Zinc finger protein 236"/>
    <property type="match status" value="1"/>
</dbReference>
<keyword evidence="4 10" id="KW-0863">Zinc-finger</keyword>
<keyword evidence="14" id="KW-1185">Reference proteome</keyword>
<keyword evidence="6" id="KW-0805">Transcription regulation</keyword>
<dbReference type="FunFam" id="3.30.160.60:FF:000325">
    <property type="entry name" value="ZFP90 zinc finger protein"/>
    <property type="match status" value="1"/>
</dbReference>
<evidence type="ECO:0000256" key="6">
    <source>
        <dbReference type="ARBA" id="ARBA00023015"/>
    </source>
</evidence>
<feature type="domain" description="C2H2-type" evidence="12">
    <location>
        <begin position="372"/>
        <end position="396"/>
    </location>
</feature>
<name>A0AAW1CED0_9HEMI</name>
<feature type="domain" description="C2H2-type" evidence="12">
    <location>
        <begin position="157"/>
        <end position="184"/>
    </location>
</feature>
<feature type="domain" description="C2H2-type" evidence="12">
    <location>
        <begin position="696"/>
        <end position="724"/>
    </location>
</feature>
<dbReference type="FunFam" id="3.30.160.60:FF:002343">
    <property type="entry name" value="Zinc finger protein 33A"/>
    <property type="match status" value="1"/>
</dbReference>
<dbReference type="FunFam" id="3.30.160.60:FF:000100">
    <property type="entry name" value="Zinc finger 45-like"/>
    <property type="match status" value="1"/>
</dbReference>
<evidence type="ECO:0000313" key="13">
    <source>
        <dbReference type="EMBL" id="KAK9496738.1"/>
    </source>
</evidence>
<feature type="domain" description="C2H2-type" evidence="12">
    <location>
        <begin position="1135"/>
        <end position="1162"/>
    </location>
</feature>
<proteinExistence type="predicted"/>
<dbReference type="SUPFAM" id="SSF57667">
    <property type="entry name" value="beta-beta-alpha zinc fingers"/>
    <property type="match status" value="11"/>
</dbReference>
<feature type="region of interest" description="Disordered" evidence="11">
    <location>
        <begin position="572"/>
        <end position="639"/>
    </location>
</feature>
<dbReference type="GO" id="GO:0003682">
    <property type="term" value="F:chromatin binding"/>
    <property type="evidence" value="ECO:0007669"/>
    <property type="project" value="UniProtKB-ARBA"/>
</dbReference>
<accession>A0AAW1CED0</accession>
<feature type="domain" description="C2H2-type" evidence="12">
    <location>
        <begin position="185"/>
        <end position="212"/>
    </location>
</feature>
<dbReference type="EMBL" id="JAPXFL010000060">
    <property type="protein sequence ID" value="KAK9496738.1"/>
    <property type="molecule type" value="Genomic_DNA"/>
</dbReference>
<feature type="domain" description="C2H2-type" evidence="12">
    <location>
        <begin position="640"/>
        <end position="667"/>
    </location>
</feature>
<keyword evidence="3" id="KW-0677">Repeat</keyword>
<keyword evidence="8" id="KW-0804">Transcription</keyword>
<feature type="domain" description="C2H2-type" evidence="12">
    <location>
        <begin position="277"/>
        <end position="300"/>
    </location>
</feature>
<dbReference type="InterPro" id="IPR036236">
    <property type="entry name" value="Znf_C2H2_sf"/>
</dbReference>
<evidence type="ECO:0000256" key="11">
    <source>
        <dbReference type="SAM" id="MobiDB-lite"/>
    </source>
</evidence>
<evidence type="ECO:0000256" key="5">
    <source>
        <dbReference type="ARBA" id="ARBA00022833"/>
    </source>
</evidence>
<dbReference type="GO" id="GO:0040029">
    <property type="term" value="P:epigenetic regulation of gene expression"/>
    <property type="evidence" value="ECO:0007669"/>
    <property type="project" value="UniProtKB-ARBA"/>
</dbReference>
<evidence type="ECO:0000256" key="4">
    <source>
        <dbReference type="ARBA" id="ARBA00022771"/>
    </source>
</evidence>
<feature type="compositionally biased region" description="Acidic residues" evidence="11">
    <location>
        <begin position="593"/>
        <end position="606"/>
    </location>
</feature>
<evidence type="ECO:0000256" key="8">
    <source>
        <dbReference type="ARBA" id="ARBA00023163"/>
    </source>
</evidence>
<keyword evidence="7" id="KW-0238">DNA-binding</keyword>
<feature type="domain" description="C2H2-type" evidence="12">
    <location>
        <begin position="1431"/>
        <end position="1453"/>
    </location>
</feature>
<evidence type="ECO:0000256" key="7">
    <source>
        <dbReference type="ARBA" id="ARBA00023125"/>
    </source>
</evidence>
<protein>
    <recommendedName>
        <fullName evidence="12">C2H2-type domain-containing protein</fullName>
    </recommendedName>
</protein>
<feature type="domain" description="C2H2-type" evidence="12">
    <location>
        <begin position="492"/>
        <end position="519"/>
    </location>
</feature>
<dbReference type="SMART" id="SM00355">
    <property type="entry name" value="ZnF_C2H2"/>
    <property type="match status" value="26"/>
</dbReference>
<dbReference type="PANTHER" id="PTHR16515:SF66">
    <property type="entry name" value="C2H2-TYPE DOMAIN-CONTAINING PROTEIN"/>
    <property type="match status" value="1"/>
</dbReference>
<feature type="domain" description="C2H2-type" evidence="12">
    <location>
        <begin position="668"/>
        <end position="695"/>
    </location>
</feature>
<evidence type="ECO:0000259" key="12">
    <source>
        <dbReference type="PROSITE" id="PS50157"/>
    </source>
</evidence>
<comment type="subcellular location">
    <subcellularLocation>
        <location evidence="1">Nucleus</location>
    </subcellularLocation>
</comment>
<dbReference type="Pfam" id="PF00096">
    <property type="entry name" value="zf-C2H2"/>
    <property type="match status" value="10"/>
</dbReference>
<feature type="compositionally biased region" description="Basic and acidic residues" evidence="11">
    <location>
        <begin position="615"/>
        <end position="632"/>
    </location>
</feature>
<keyword evidence="9" id="KW-0539">Nucleus</keyword>
<evidence type="ECO:0000256" key="1">
    <source>
        <dbReference type="ARBA" id="ARBA00004123"/>
    </source>
</evidence>
<feature type="domain" description="C2H2-type" evidence="12">
    <location>
        <begin position="552"/>
        <end position="579"/>
    </location>
</feature>
<dbReference type="Gene3D" id="3.30.160.60">
    <property type="entry name" value="Classic Zinc Finger"/>
    <property type="match status" value="18"/>
</dbReference>
<dbReference type="PANTHER" id="PTHR16515">
    <property type="entry name" value="PR DOMAIN ZINC FINGER PROTEIN"/>
    <property type="match status" value="1"/>
</dbReference>
<feature type="domain" description="C2H2-type" evidence="12">
    <location>
        <begin position="212"/>
        <end position="239"/>
    </location>
</feature>
<dbReference type="GO" id="GO:0006355">
    <property type="term" value="P:regulation of DNA-templated transcription"/>
    <property type="evidence" value="ECO:0007669"/>
    <property type="project" value="UniProtKB-ARBA"/>
</dbReference>
<dbReference type="Pfam" id="PF13912">
    <property type="entry name" value="zf-C2H2_6"/>
    <property type="match status" value="2"/>
</dbReference>
<feature type="domain" description="C2H2-type" evidence="12">
    <location>
        <begin position="344"/>
        <end position="371"/>
    </location>
</feature>
<keyword evidence="5" id="KW-0862">Zinc</keyword>
<feature type="domain" description="C2H2-type" evidence="12">
    <location>
        <begin position="946"/>
        <end position="973"/>
    </location>
</feature>
<dbReference type="FunFam" id="3.30.160.60:FF:001818">
    <property type="entry name" value="GDNF-inducible zinc finger protein 1 isoform X1"/>
    <property type="match status" value="1"/>
</dbReference>
<feature type="compositionally biased region" description="Polar residues" evidence="11">
    <location>
        <begin position="579"/>
        <end position="590"/>
    </location>
</feature>
<evidence type="ECO:0000256" key="9">
    <source>
        <dbReference type="ARBA" id="ARBA00023242"/>
    </source>
</evidence>
<sequence length="1514" mass="171523">MDTVEVSSMGVIDGSGVFSAQMLSGAQPIIFTQDAGQANSDDLSSYGNKVILMQFVQGNETSSVVNGYVLNDAQVPVVSQQLFLTQDNFLAQAVDNVGSKLLTFDSSLTSVLPEDALNEKDIDDPSEDLIINDSNNVGADETDVFDDEVANNEAGEHFCYPCGLHFDSVKLFKKHNRQHLLEKPFKCHLCQESFNYEINLSLHLATHEVDNPFCPVCKKRFRRVAGLKAHIMLHEKEETLFCPECGDEFTSQMFLDEHLNEHRTEIIVNKPPVKIQYNCLQCLQKFSSSRSLKEHCKIFHRMLSTKKSKRRRKNACVCPRCQKSFEKPSQLSRHYRIHTGERPFQCELCPRAFNQKGSLQIHMLKHTGAKPHKCKHCHAAFSQKGNLQAHIQKLHTLSIAEGRIHKCPHCTCIFGKGVSLRTHITKVHGVYASPELSLPRIISSENIEDQQTDSSNKENEVTASESEPKIVLNIKIDANGAIENKVNTIKWHRCSYCSKEFKRSSDLIRHIKIHTREKPFTCKLCFRTFTVRSALGVHMRCHSEELLKNGHYLCDICDKVFSSSTNFKLHKKTHETTKYPESNSDTTMVENDNVGEEETNKEETEENVALLSSDNENRNEENEDRLIEKSTEDSSTTKPFKCNSCDASFKKESQLKFHKQMHVVEKPYKCPECKASFIREMHLKMHYRMHTGEKPFQCSVCNADYSSKNALKKHMLKKHNSINFKHFKCEECGKQFFVKSSLRRHIDSAHSSDCTYVCPVCKNGYKTYASCQQHLLTHDVDSDPKAKPMKINGLLNDSSSNITNSTTTTNDIVADNNLTSTFVTTTAENNEANNDNQLNEILKTLSHGHQVTITQDENGVYSLVETDQQSVLPTDQTEIPLDQSSVFTNKTNAQLFQTISDVQKTTLYGQNFDSCLFIQNDNLEFNGSIMDTANLATILQQATSVHRCDVCSLEFQLLEELNLHKSVHLVKKEKETIICVPCHKLFASAEEYEEHVQCHYKENYKNDNNSLHCCTICNMNFQTEDELSEHYSTHLKENSIPEKTKVPTKGRRKNVLLIPAKDPSKNIVNGKKKTILLGKRAQNVSAILESILQMDKVKKEIKTEHHNKCTYCPKSFRKPSDLARHLRIHTGERPYECPKCNKTFNVKSTADCHMKTHTKDRSYRCNICSKTFATSGSLNVHHRLHTGVKPYKCPLCDARFRTSGHKLTHIKSHIKRLTQTNTKKITIPLSTEDGGVQDSTAVVDSSTAAIVNSVNVVDDMNAAGVNVVNHIEDHESHMLEDDEHDPATEFLNNISTIQLNSAAKANKNDNESCLLADFDQQSDKLVTISDANSQFILQAVGNENDIESRTYVVSLDQSTNIANADNILQDIDCLNKKSDNHGSVLVNASLLSNDQAVCHNSKYQCTFCKEHFQTELQLNEHSRKLHEDEFHQCMDCHEKFSSKTDLEVHTVEHLTLDSSWTCHTCSENFADGDQLRCHKCNDSDQVVKTSSLVEQHSPTFDLNTVVSDFFLFSS</sequence>
<feature type="domain" description="C2H2-type" evidence="12">
    <location>
        <begin position="240"/>
        <end position="267"/>
    </location>
</feature>
<feature type="domain" description="C2H2-type" evidence="12">
    <location>
        <begin position="1191"/>
        <end position="1213"/>
    </location>
</feature>
<dbReference type="GO" id="GO:0008270">
    <property type="term" value="F:zinc ion binding"/>
    <property type="evidence" value="ECO:0007669"/>
    <property type="project" value="UniProtKB-KW"/>
</dbReference>
<feature type="domain" description="C2H2-type" evidence="12">
    <location>
        <begin position="520"/>
        <end position="547"/>
    </location>
</feature>
<dbReference type="GO" id="GO:0005634">
    <property type="term" value="C:nucleus"/>
    <property type="evidence" value="ECO:0007669"/>
    <property type="project" value="UniProtKB-SubCell"/>
</dbReference>
<dbReference type="PROSITE" id="PS50157">
    <property type="entry name" value="ZINC_FINGER_C2H2_2"/>
    <property type="match status" value="23"/>
</dbReference>
<dbReference type="Pfam" id="PF13894">
    <property type="entry name" value="zf-C2H2_4"/>
    <property type="match status" value="1"/>
</dbReference>
<dbReference type="FunFam" id="3.30.160.60:FF:000130">
    <property type="entry name" value="Spalt-like transcription factor 4"/>
    <property type="match status" value="1"/>
</dbReference>
<evidence type="ECO:0000256" key="10">
    <source>
        <dbReference type="PROSITE-ProRule" id="PRU00042"/>
    </source>
</evidence>
<feature type="domain" description="C2H2-type" evidence="12">
    <location>
        <begin position="1012"/>
        <end position="1039"/>
    </location>
</feature>
<dbReference type="FunFam" id="3.30.160.60:FF:000446">
    <property type="entry name" value="Zinc finger protein"/>
    <property type="match status" value="2"/>
</dbReference>
<organism evidence="13 14">
    <name type="scientific">Rhynocoris fuscipes</name>
    <dbReference type="NCBI Taxonomy" id="488301"/>
    <lineage>
        <taxon>Eukaryota</taxon>
        <taxon>Metazoa</taxon>
        <taxon>Ecdysozoa</taxon>
        <taxon>Arthropoda</taxon>
        <taxon>Hexapoda</taxon>
        <taxon>Insecta</taxon>
        <taxon>Pterygota</taxon>
        <taxon>Neoptera</taxon>
        <taxon>Paraneoptera</taxon>
        <taxon>Hemiptera</taxon>
        <taxon>Heteroptera</taxon>
        <taxon>Panheteroptera</taxon>
        <taxon>Cimicomorpha</taxon>
        <taxon>Reduviidae</taxon>
        <taxon>Harpactorinae</taxon>
        <taxon>Harpactorini</taxon>
        <taxon>Rhynocoris</taxon>
    </lineage>
</organism>
<feature type="domain" description="C2H2-type" evidence="12">
    <location>
        <begin position="1107"/>
        <end position="1134"/>
    </location>
</feature>
<dbReference type="FunFam" id="3.30.160.60:FF:000690">
    <property type="entry name" value="Zinc finger protein 354C"/>
    <property type="match status" value="1"/>
</dbReference>
<feature type="domain" description="C2H2-type" evidence="12">
    <location>
        <begin position="727"/>
        <end position="755"/>
    </location>
</feature>